<proteinExistence type="predicted"/>
<dbReference type="PATRIC" id="fig|389348.3.peg.2084"/>
<organism evidence="1 2">
    <name type="scientific">Candidatus Protochlamydia naegleriophila</name>
    <dbReference type="NCBI Taxonomy" id="389348"/>
    <lineage>
        <taxon>Bacteria</taxon>
        <taxon>Pseudomonadati</taxon>
        <taxon>Chlamydiota</taxon>
        <taxon>Chlamydiia</taxon>
        <taxon>Parachlamydiales</taxon>
        <taxon>Parachlamydiaceae</taxon>
        <taxon>Candidatus Protochlamydia</taxon>
    </lineage>
</organism>
<evidence type="ECO:0000313" key="2">
    <source>
        <dbReference type="Proteomes" id="UP000069902"/>
    </source>
</evidence>
<protein>
    <submittedName>
        <fullName evidence="1">Uncharacterized protein</fullName>
    </submittedName>
</protein>
<accession>A0A0U5JHK1</accession>
<dbReference type="Proteomes" id="UP000069902">
    <property type="component" value="Chromosome cPNK"/>
</dbReference>
<keyword evidence="2" id="KW-1185">Reference proteome</keyword>
<evidence type="ECO:0000313" key="1">
    <source>
        <dbReference type="EMBL" id="CUI17461.1"/>
    </source>
</evidence>
<dbReference type="AlphaFoldDB" id="A0A0U5JHK1"/>
<gene>
    <name evidence="1" type="ORF">PNK_1855</name>
</gene>
<reference evidence="2" key="1">
    <citation type="submission" date="2015-09" db="EMBL/GenBank/DDBJ databases">
        <authorList>
            <person name="Bertelli C."/>
        </authorList>
    </citation>
    <scope>NUCLEOTIDE SEQUENCE [LARGE SCALE GENOMIC DNA]</scope>
    <source>
        <strain evidence="2">KNic</strain>
    </source>
</reference>
<dbReference type="EMBL" id="LN879502">
    <property type="protein sequence ID" value="CUI17461.1"/>
    <property type="molecule type" value="Genomic_DNA"/>
</dbReference>
<dbReference type="KEGG" id="pnl:PNK_1855"/>
<name>A0A0U5JHK1_9BACT</name>
<dbReference type="InParanoid" id="A0A0U5JHK1"/>
<sequence length="79" mass="9129">MNELRFMYLNFQCFSDVKTKGLIPKNEAFCLLEVERIELSSLANYELTTTCLSFFQIPNLNVERANKISLLHLVSKSLP</sequence>